<organism evidence="4 5">
    <name type="scientific">Natronorubrum thiooxidans</name>
    <dbReference type="NCBI Taxonomy" id="308853"/>
    <lineage>
        <taxon>Archaea</taxon>
        <taxon>Methanobacteriati</taxon>
        <taxon>Methanobacteriota</taxon>
        <taxon>Stenosarchaea group</taxon>
        <taxon>Halobacteria</taxon>
        <taxon>Halobacteriales</taxon>
        <taxon>Natrialbaceae</taxon>
        <taxon>Natronorubrum</taxon>
    </lineage>
</organism>
<evidence type="ECO:0000256" key="1">
    <source>
        <dbReference type="SAM" id="MobiDB-lite"/>
    </source>
</evidence>
<evidence type="ECO:0000313" key="5">
    <source>
        <dbReference type="Proteomes" id="UP000185936"/>
    </source>
</evidence>
<sequence length="246" mass="27172">MRWGPLSRSPTLVRDSAETSKGKTLECVRIGMTDSNESPAGAADSVDSAADNTDDSASEELPVDVVDDAERLTRLARTTPDDNEAQAHAQRREELLEAHEFTARVRDDDGDDTLVLHPAEWHDEAEGVIRTDRIDDISRAVEIPLEGTGDPDDWDVVDAHNRELAAAVRTAHGDVHGDNATALADFVGNHYAKRIEDLTEAELSEFQTEYFVRNSWPSAEQRAVIEDSIRLVYDVAGESMPDTHVR</sequence>
<evidence type="ECO:0008006" key="6">
    <source>
        <dbReference type="Google" id="ProtNLM"/>
    </source>
</evidence>
<feature type="compositionally biased region" description="Acidic residues" evidence="1">
    <location>
        <begin position="52"/>
        <end position="63"/>
    </location>
</feature>
<gene>
    <name evidence="4" type="ORF">SAMN05421752_101131</name>
</gene>
<evidence type="ECO:0000259" key="2">
    <source>
        <dbReference type="Pfam" id="PF23418"/>
    </source>
</evidence>
<dbReference type="EMBL" id="FTNR01000001">
    <property type="protein sequence ID" value="SIR58768.1"/>
    <property type="molecule type" value="Genomic_DNA"/>
</dbReference>
<feature type="domain" description="DUF7108" evidence="3">
    <location>
        <begin position="152"/>
        <end position="240"/>
    </location>
</feature>
<dbReference type="InterPro" id="IPR056494">
    <property type="entry name" value="DUF7108_C"/>
</dbReference>
<protein>
    <recommendedName>
        <fullName evidence="6">RnhA operon protein</fullName>
    </recommendedName>
</protein>
<feature type="compositionally biased region" description="Low complexity" evidence="1">
    <location>
        <begin position="38"/>
        <end position="51"/>
    </location>
</feature>
<feature type="region of interest" description="Disordered" evidence="1">
    <location>
        <begin position="1"/>
        <end position="63"/>
    </location>
</feature>
<dbReference type="Pfam" id="PF23418">
    <property type="entry name" value="DUF7108"/>
    <property type="match status" value="1"/>
</dbReference>
<feature type="compositionally biased region" description="Basic and acidic residues" evidence="1">
    <location>
        <begin position="15"/>
        <end position="26"/>
    </location>
</feature>
<dbReference type="InterPro" id="IPR055532">
    <property type="entry name" value="DUF7108_N"/>
</dbReference>
<dbReference type="Pfam" id="PF23420">
    <property type="entry name" value="DUF7108_C"/>
    <property type="match status" value="1"/>
</dbReference>
<evidence type="ECO:0000259" key="3">
    <source>
        <dbReference type="Pfam" id="PF23420"/>
    </source>
</evidence>
<evidence type="ECO:0000313" key="4">
    <source>
        <dbReference type="EMBL" id="SIR58768.1"/>
    </source>
</evidence>
<dbReference type="Proteomes" id="UP000185936">
    <property type="component" value="Unassembled WGS sequence"/>
</dbReference>
<feature type="domain" description="DUF7108" evidence="2">
    <location>
        <begin position="60"/>
        <end position="147"/>
    </location>
</feature>
<accession>A0A1N7C5B8</accession>
<keyword evidence="5" id="KW-1185">Reference proteome</keyword>
<dbReference type="STRING" id="308853.SAMN05421752_101131"/>
<reference evidence="5" key="1">
    <citation type="submission" date="2017-01" db="EMBL/GenBank/DDBJ databases">
        <authorList>
            <person name="Varghese N."/>
            <person name="Submissions S."/>
        </authorList>
    </citation>
    <scope>NUCLEOTIDE SEQUENCE [LARGE SCALE GENOMIC DNA]</scope>
    <source>
        <strain evidence="5">type strain: HArc-</strain>
    </source>
</reference>
<name>A0A1N7C5B8_9EURY</name>
<proteinExistence type="predicted"/>
<dbReference type="AlphaFoldDB" id="A0A1N7C5B8"/>